<keyword evidence="4" id="KW-0472">Membrane</keyword>
<sequence length="494" mass="55265">MKATKIIFSFLLFSVTVLAINSCGDEDLELVNPNGLSPETFFKTETQIQSSVNAVYSNLQTGGLYSRHMFFSQDNMSHENSGNPQLEADKKQYIDFSFDSSHGPIADYWESCFRGINKANFVIGNEGIINAIDDATVSPELKAKFIGEAKFLRALFYFYLVTRFGDVPLITEIPTTTEGVAISPSDAIYELMISDLRTAASTLLSKEVEENGRATKEAATALLGKVYLFRQQYGPALEEFKKLSGFSLEPDYFDNFKEETEHGIESIFEIEYDDELGTSAQWDSQVTGAGPNEATFRGQEYGFNDWFNVYPSDDLLDEYEDGDLRYPATYYSVGDTFAGGVVTAGDLTAGEERRAGWKKYQNYYKDTNEDTESGINFKYLRYADVLLMMAECENEVGTQDAAIAYINRVRERAGLDDLPNGLSKTAVFTAIVHERKVELAGEQVRFNDILRWNLASTELAGTNFQAGKNELWPIPDREISSNEAITSADQNPGY</sequence>
<proteinExistence type="inferred from homology"/>
<evidence type="ECO:0000256" key="4">
    <source>
        <dbReference type="ARBA" id="ARBA00023136"/>
    </source>
</evidence>
<dbReference type="Gene3D" id="1.25.40.390">
    <property type="match status" value="1"/>
</dbReference>
<gene>
    <name evidence="9" type="ORF">SAMN05421636_11021</name>
</gene>
<evidence type="ECO:0000313" key="10">
    <source>
        <dbReference type="Proteomes" id="UP000199109"/>
    </source>
</evidence>
<dbReference type="GO" id="GO:0009279">
    <property type="term" value="C:cell outer membrane"/>
    <property type="evidence" value="ECO:0007669"/>
    <property type="project" value="UniProtKB-SubCell"/>
</dbReference>
<name>A0A1G7HRK7_9FLAO</name>
<feature type="domain" description="SusD-like N-terminal" evidence="8">
    <location>
        <begin position="38"/>
        <end position="228"/>
    </location>
</feature>
<dbReference type="Proteomes" id="UP000199109">
    <property type="component" value="Unassembled WGS sequence"/>
</dbReference>
<comment type="similarity">
    <text evidence="2">Belongs to the SusD family.</text>
</comment>
<evidence type="ECO:0000256" key="1">
    <source>
        <dbReference type="ARBA" id="ARBA00004442"/>
    </source>
</evidence>
<protein>
    <submittedName>
        <fullName evidence="9">Starch-binding associating with outer membrane</fullName>
    </submittedName>
</protein>
<accession>A0A1G7HRK7</accession>
<evidence type="ECO:0000256" key="6">
    <source>
        <dbReference type="SAM" id="SignalP"/>
    </source>
</evidence>
<dbReference type="RefSeq" id="WP_091873137.1">
    <property type="nucleotide sequence ID" value="NZ_FNAO01000010.1"/>
</dbReference>
<dbReference type="InterPro" id="IPR033985">
    <property type="entry name" value="SusD-like_N"/>
</dbReference>
<dbReference type="InterPro" id="IPR012944">
    <property type="entry name" value="SusD_RagB_dom"/>
</dbReference>
<keyword evidence="3 6" id="KW-0732">Signal</keyword>
<feature type="chain" id="PRO_5011764006" evidence="6">
    <location>
        <begin position="20"/>
        <end position="494"/>
    </location>
</feature>
<evidence type="ECO:0000256" key="5">
    <source>
        <dbReference type="ARBA" id="ARBA00023237"/>
    </source>
</evidence>
<dbReference type="SUPFAM" id="SSF48452">
    <property type="entry name" value="TPR-like"/>
    <property type="match status" value="1"/>
</dbReference>
<dbReference type="STRING" id="641691.SAMN05421636_11021"/>
<keyword evidence="5" id="KW-0998">Cell outer membrane</keyword>
<evidence type="ECO:0000313" key="9">
    <source>
        <dbReference type="EMBL" id="SDF02986.1"/>
    </source>
</evidence>
<dbReference type="AlphaFoldDB" id="A0A1G7HRK7"/>
<evidence type="ECO:0000256" key="2">
    <source>
        <dbReference type="ARBA" id="ARBA00006275"/>
    </source>
</evidence>
<organism evidence="9 10">
    <name type="scientific">Pricia antarctica</name>
    <dbReference type="NCBI Taxonomy" id="641691"/>
    <lineage>
        <taxon>Bacteria</taxon>
        <taxon>Pseudomonadati</taxon>
        <taxon>Bacteroidota</taxon>
        <taxon>Flavobacteriia</taxon>
        <taxon>Flavobacteriales</taxon>
        <taxon>Flavobacteriaceae</taxon>
        <taxon>Pricia</taxon>
    </lineage>
</organism>
<dbReference type="Pfam" id="PF07980">
    <property type="entry name" value="SusD_RagB"/>
    <property type="match status" value="1"/>
</dbReference>
<comment type="subcellular location">
    <subcellularLocation>
        <location evidence="1">Cell outer membrane</location>
    </subcellularLocation>
</comment>
<keyword evidence="10" id="KW-1185">Reference proteome</keyword>
<dbReference type="EMBL" id="FNAO01000010">
    <property type="protein sequence ID" value="SDF02986.1"/>
    <property type="molecule type" value="Genomic_DNA"/>
</dbReference>
<dbReference type="Pfam" id="PF14322">
    <property type="entry name" value="SusD-like_3"/>
    <property type="match status" value="1"/>
</dbReference>
<dbReference type="InterPro" id="IPR011990">
    <property type="entry name" value="TPR-like_helical_dom_sf"/>
</dbReference>
<evidence type="ECO:0000256" key="3">
    <source>
        <dbReference type="ARBA" id="ARBA00022729"/>
    </source>
</evidence>
<feature type="signal peptide" evidence="6">
    <location>
        <begin position="1"/>
        <end position="19"/>
    </location>
</feature>
<evidence type="ECO:0000259" key="8">
    <source>
        <dbReference type="Pfam" id="PF14322"/>
    </source>
</evidence>
<feature type="domain" description="RagB/SusD" evidence="7">
    <location>
        <begin position="329"/>
        <end position="494"/>
    </location>
</feature>
<dbReference type="CDD" id="cd08977">
    <property type="entry name" value="SusD"/>
    <property type="match status" value="1"/>
</dbReference>
<reference evidence="9 10" key="1">
    <citation type="submission" date="2016-10" db="EMBL/GenBank/DDBJ databases">
        <authorList>
            <person name="de Groot N.N."/>
        </authorList>
    </citation>
    <scope>NUCLEOTIDE SEQUENCE [LARGE SCALE GENOMIC DNA]</scope>
    <source>
        <strain evidence="9 10">DSM 23421</strain>
    </source>
</reference>
<evidence type="ECO:0000259" key="7">
    <source>
        <dbReference type="Pfam" id="PF07980"/>
    </source>
</evidence>
<dbReference type="OrthoDB" id="5694214at2"/>